<dbReference type="Pfam" id="PF18991">
    <property type="entry name" value="DUF5724"/>
    <property type="match status" value="1"/>
</dbReference>
<keyword evidence="5" id="KW-1185">Reference proteome</keyword>
<evidence type="ECO:0000259" key="2">
    <source>
        <dbReference type="Pfam" id="PF18991"/>
    </source>
</evidence>
<protein>
    <recommendedName>
        <fullName evidence="6">DUF4132 domain-containing protein</fullName>
    </recommendedName>
</protein>
<dbReference type="EMBL" id="BONF01000010">
    <property type="protein sequence ID" value="GIF80807.1"/>
    <property type="molecule type" value="Genomic_DNA"/>
</dbReference>
<dbReference type="AlphaFoldDB" id="A0A8J3J9H4"/>
<name>A0A8J3J9H4_9ACTN</name>
<gene>
    <name evidence="4" type="ORF">Cba03nite_21560</name>
</gene>
<feature type="domain" description="DUF5724" evidence="2">
    <location>
        <begin position="374"/>
        <end position="439"/>
    </location>
</feature>
<feature type="domain" description="DUF4132" evidence="1">
    <location>
        <begin position="476"/>
        <end position="639"/>
    </location>
</feature>
<dbReference type="InterPro" id="IPR056639">
    <property type="entry name" value="DUF7737"/>
</dbReference>
<dbReference type="Proteomes" id="UP000601223">
    <property type="component" value="Unassembled WGS sequence"/>
</dbReference>
<evidence type="ECO:0000259" key="1">
    <source>
        <dbReference type="Pfam" id="PF13569"/>
    </source>
</evidence>
<reference evidence="4 5" key="1">
    <citation type="submission" date="2021-01" db="EMBL/GenBank/DDBJ databases">
        <title>Whole genome shotgun sequence of Catellatospora bangladeshensis NBRC 107357.</title>
        <authorList>
            <person name="Komaki H."/>
            <person name="Tamura T."/>
        </authorList>
    </citation>
    <scope>NUCLEOTIDE SEQUENCE [LARGE SCALE GENOMIC DNA]</scope>
    <source>
        <strain evidence="4 5">NBRC 107357</strain>
    </source>
</reference>
<feature type="domain" description="DUF7737" evidence="3">
    <location>
        <begin position="725"/>
        <end position="828"/>
    </location>
</feature>
<dbReference type="Pfam" id="PF13569">
    <property type="entry name" value="DUF4132"/>
    <property type="match status" value="1"/>
</dbReference>
<dbReference type="InterPro" id="IPR043782">
    <property type="entry name" value="DUF5724"/>
</dbReference>
<evidence type="ECO:0000313" key="4">
    <source>
        <dbReference type="EMBL" id="GIF80807.1"/>
    </source>
</evidence>
<accession>A0A8J3J9H4</accession>
<evidence type="ECO:0000313" key="5">
    <source>
        <dbReference type="Proteomes" id="UP000601223"/>
    </source>
</evidence>
<dbReference type="Pfam" id="PF24879">
    <property type="entry name" value="DUF7737"/>
    <property type="match status" value="1"/>
</dbReference>
<evidence type="ECO:0000259" key="3">
    <source>
        <dbReference type="Pfam" id="PF24879"/>
    </source>
</evidence>
<sequence>MLHYPVPEQYREAFEQERAALQARVEEVRAALRAGDRGRLLELGPQIRRQVKRGDDRLLGNLHGARIADLDAALNAAYDEAFPLAPGAGAVQVLDAPWPTATRLAALCKLLHFGLVPRPPLGEIVTQVVSAGDVPGMRVLLRTPLGWLSRTDTVRLLGGLATAGALDEALVEEAFAADRFLGNELFGDASRYGGAAQAPSPHAAAVRPYAQEVLWRLSAEAPPDDELPQFRPHGLRFALRGLDWAGEAATGERFGAAALTPDELAAYVAHLDGQPEAVRQRAFRLRRAAGDAYAVLPLLGLAPAVELFRLLEEIEGGEVVRHDRAAILAAAATAGPDGTRELLKLVPSELVSAVLGHNRAAVLKRVKHNALAGIAAYGMLPLADGETVLDRYLALREAARRGPKLGPNRRHSHAAAVEVALEHLAQVAGLPDASALEWDCESRLAEEPAPAWQLGDYTVAVVLDGPDPVITVTSAGKPLKTVPKQVRSDARYTASREHQDLLRDQARRMRAGTMERLVAGGGALAPADLARLRRLPAGAAMAAGLLWQDASGGIGFLGDVDAGGPVTAVHPYHLFQAGELARWQAEVVRRRLRQPVRQAFRELYLLTPPEREAGDASARFAGHVVSGRVAARLLSGRGWHTHHEYADHQATRPAGALTAALSCDFHGYWGMGEVEVGRVRFLSGKDAVPLAEVPPVVFSEVMRDLDLVVSVAGRDAAGHLSTPAAQSRAEVLAALVADLRLRNVTVDGTAAVVRGTRATYRIHLTSGSIHLEPGGHLCIVPAGFGDKPHRRLFLPFADDDRMTSVILSKVLLLADDARITDPTILTQLQGRAPS</sequence>
<evidence type="ECO:0008006" key="6">
    <source>
        <dbReference type="Google" id="ProtNLM"/>
    </source>
</evidence>
<comment type="caution">
    <text evidence="4">The sequence shown here is derived from an EMBL/GenBank/DDBJ whole genome shotgun (WGS) entry which is preliminary data.</text>
</comment>
<proteinExistence type="predicted"/>
<dbReference type="RefSeq" id="WP_203744727.1">
    <property type="nucleotide sequence ID" value="NZ_BONF01000010.1"/>
</dbReference>
<organism evidence="4 5">
    <name type="scientific">Catellatospora bangladeshensis</name>
    <dbReference type="NCBI Taxonomy" id="310355"/>
    <lineage>
        <taxon>Bacteria</taxon>
        <taxon>Bacillati</taxon>
        <taxon>Actinomycetota</taxon>
        <taxon>Actinomycetes</taxon>
        <taxon>Micromonosporales</taxon>
        <taxon>Micromonosporaceae</taxon>
        <taxon>Catellatospora</taxon>
    </lineage>
</organism>
<dbReference type="InterPro" id="IPR025406">
    <property type="entry name" value="DUF4132"/>
</dbReference>